<dbReference type="InParanoid" id="H2ZN10"/>
<name>H2ZN10_CIOSA</name>
<dbReference type="InterPro" id="IPR000639">
    <property type="entry name" value="Epox_hydrolase-like"/>
</dbReference>
<dbReference type="PANTHER" id="PTHR43329">
    <property type="entry name" value="EPOXIDE HYDROLASE"/>
    <property type="match status" value="1"/>
</dbReference>
<sequence length="399" mass="45528">MLDLAVKLVSSALFVAIGGLWSTYALFKITTSILHNGFKKTFANKQRRVPSLYESWKPRDEPETTETQWNHSYVTTPVSGLRFHYVWAGQCPEHISFELDGDTTLSCHVKERTTKLVLCLHGFPECWFSWRHLLREFEKRSSKDDASYFVVAMDMRGYGGSDVPTGIASYHLTQLSSDVKNVVTSLGYEVCVLVAHDWGGVVAWEVSERYPEILEGMMVLNCPHPKAGVDIATKSLRQVFIKSWYMFFFMVPALPEIYISHNNFWFLRENLNGGGKWKTTKLTSDELEVYSYSLGGASTKASINYYRALILPIYQQKDRDKRMPSATAKYPIRLVWGTQDPYMGVAMAERTKVYLPANESPNSRSEVLLVADAGHFLQQDKPHQVTHLVREFLADLYDS</sequence>
<dbReference type="InterPro" id="IPR029058">
    <property type="entry name" value="AB_hydrolase_fold"/>
</dbReference>
<evidence type="ECO:0000256" key="2">
    <source>
        <dbReference type="ARBA" id="ARBA00038334"/>
    </source>
</evidence>
<dbReference type="STRING" id="51511.ENSCSAVP00000018976"/>
<protein>
    <recommendedName>
        <fullName evidence="3">AB hydrolase-1 domain-containing protein</fullName>
    </recommendedName>
</protein>
<dbReference type="eggNOG" id="KOG4178">
    <property type="taxonomic scope" value="Eukaryota"/>
</dbReference>
<dbReference type="GeneTree" id="ENSGT00940000167498"/>
<dbReference type="Gene3D" id="3.40.50.1820">
    <property type="entry name" value="alpha/beta hydrolase"/>
    <property type="match status" value="1"/>
</dbReference>
<evidence type="ECO:0000259" key="3">
    <source>
        <dbReference type="Pfam" id="PF00561"/>
    </source>
</evidence>
<dbReference type="HOGENOM" id="CLU_020336_7_3_1"/>
<accession>H2ZN10</accession>
<reference evidence="5" key="1">
    <citation type="submission" date="2003-08" db="EMBL/GenBank/DDBJ databases">
        <authorList>
            <person name="Birren B."/>
            <person name="Nusbaum C."/>
            <person name="Abebe A."/>
            <person name="Abouelleil A."/>
            <person name="Adekoya E."/>
            <person name="Ait-zahra M."/>
            <person name="Allen N."/>
            <person name="Allen T."/>
            <person name="An P."/>
            <person name="Anderson M."/>
            <person name="Anderson S."/>
            <person name="Arachchi H."/>
            <person name="Armbruster J."/>
            <person name="Bachantsang P."/>
            <person name="Baldwin J."/>
            <person name="Barry A."/>
            <person name="Bayul T."/>
            <person name="Blitshsteyn B."/>
            <person name="Bloom T."/>
            <person name="Blye J."/>
            <person name="Boguslavskiy L."/>
            <person name="Borowsky M."/>
            <person name="Boukhgalter B."/>
            <person name="Brunache A."/>
            <person name="Butler J."/>
            <person name="Calixte N."/>
            <person name="Calvo S."/>
            <person name="Camarata J."/>
            <person name="Campo K."/>
            <person name="Chang J."/>
            <person name="Cheshatsang Y."/>
            <person name="Citroen M."/>
            <person name="Collymore A."/>
            <person name="Considine T."/>
            <person name="Cook A."/>
            <person name="Cooke P."/>
            <person name="Corum B."/>
            <person name="Cuomo C."/>
            <person name="David R."/>
            <person name="Dawoe T."/>
            <person name="Degray S."/>
            <person name="Dodge S."/>
            <person name="Dooley K."/>
            <person name="Dorje P."/>
            <person name="Dorjee K."/>
            <person name="Dorris L."/>
            <person name="Duffey N."/>
            <person name="Dupes A."/>
            <person name="Elkins T."/>
            <person name="Engels R."/>
            <person name="Erickson J."/>
            <person name="Farina A."/>
            <person name="Faro S."/>
            <person name="Ferreira P."/>
            <person name="Fischer H."/>
            <person name="Fitzgerald M."/>
            <person name="Foley K."/>
            <person name="Gage D."/>
            <person name="Galagan J."/>
            <person name="Gearin G."/>
            <person name="Gnerre S."/>
            <person name="Gnirke A."/>
            <person name="Goyette A."/>
            <person name="Graham J."/>
            <person name="Grandbois E."/>
            <person name="Gyaltsen K."/>
            <person name="Hafez N."/>
            <person name="Hagopian D."/>
            <person name="Hagos B."/>
            <person name="Hall J."/>
            <person name="Hatcher B."/>
            <person name="Heller A."/>
            <person name="Higgins H."/>
            <person name="Honan T."/>
            <person name="Horn A."/>
            <person name="Houde N."/>
            <person name="Hughes L."/>
            <person name="Hulme W."/>
            <person name="Husby E."/>
            <person name="Iliev I."/>
            <person name="Jaffe D."/>
            <person name="Jones C."/>
            <person name="Kamal M."/>
            <person name="Kamat A."/>
            <person name="Kamvysselis M."/>
            <person name="Karlsson E."/>
            <person name="Kells C."/>
            <person name="Kieu A."/>
            <person name="Kisner P."/>
            <person name="Kodira C."/>
            <person name="Kulbokas E."/>
            <person name="Labutti K."/>
            <person name="Lama D."/>
            <person name="Landers T."/>
            <person name="Leger J."/>
            <person name="Levine S."/>
            <person name="Lewis D."/>
            <person name="Lewis T."/>
            <person name="Lindblad-toh K."/>
            <person name="Liu X."/>
            <person name="Lokyitsang T."/>
            <person name="Lokyitsang Y."/>
            <person name="Lucien O."/>
            <person name="Lui A."/>
            <person name="Ma L.J."/>
            <person name="Mabbitt R."/>
            <person name="Macdonald J."/>
            <person name="Maclean C."/>
            <person name="Major J."/>
            <person name="Manning J."/>
            <person name="Marabella R."/>
            <person name="Maru K."/>
            <person name="Matthews C."/>
            <person name="Mauceli E."/>
            <person name="Mccarthy M."/>
            <person name="Mcdonough S."/>
            <person name="Mcghee T."/>
            <person name="Meldrim J."/>
            <person name="Meneus L."/>
            <person name="Mesirov J."/>
            <person name="Mihalev A."/>
            <person name="Mihova T."/>
            <person name="Mikkelsen T."/>
            <person name="Mlenga V."/>
            <person name="Moru K."/>
            <person name="Mozes J."/>
            <person name="Mulrain L."/>
            <person name="Munson G."/>
            <person name="Naylor J."/>
            <person name="Newes C."/>
            <person name="Nguyen C."/>
            <person name="Nguyen N."/>
            <person name="Nguyen T."/>
            <person name="Nicol R."/>
            <person name="Nielsen C."/>
            <person name="Nizzari M."/>
            <person name="Norbu C."/>
            <person name="Norbu N."/>
            <person name="O'donnell P."/>
            <person name="Okoawo O."/>
            <person name="O'leary S."/>
            <person name="Omotosho B."/>
            <person name="O'neill K."/>
            <person name="Osman S."/>
            <person name="Parker S."/>
            <person name="Perrin D."/>
            <person name="Phunkhang P."/>
            <person name="Piqani B."/>
            <person name="Purcell S."/>
            <person name="Rachupka T."/>
            <person name="Ramasamy U."/>
            <person name="Rameau R."/>
            <person name="Ray V."/>
            <person name="Raymond C."/>
            <person name="Retta R."/>
            <person name="Richardson S."/>
            <person name="Rise C."/>
            <person name="Rodriguez J."/>
            <person name="Rogers J."/>
            <person name="Rogov P."/>
            <person name="Rutman M."/>
            <person name="Schupbach R."/>
            <person name="Seaman C."/>
            <person name="Settipalli S."/>
            <person name="Sharpe T."/>
            <person name="Sheridan J."/>
            <person name="Sherpa N."/>
            <person name="Shi J."/>
            <person name="Smirnov S."/>
            <person name="Smith C."/>
            <person name="Sougnez C."/>
            <person name="Spencer B."/>
            <person name="Stalker J."/>
            <person name="Stange-thomann N."/>
            <person name="Stavropoulos S."/>
            <person name="Stetson K."/>
            <person name="Stone C."/>
            <person name="Stone S."/>
            <person name="Stubbs M."/>
            <person name="Talamas J."/>
            <person name="Tchuinga P."/>
            <person name="Tenzing P."/>
            <person name="Tesfaye S."/>
            <person name="Theodore J."/>
            <person name="Thoulutsang Y."/>
            <person name="Topham K."/>
            <person name="Towey S."/>
            <person name="Tsamla T."/>
            <person name="Tsomo N."/>
            <person name="Vallee D."/>
            <person name="Vassiliev H."/>
            <person name="Venkataraman V."/>
            <person name="Vinson J."/>
            <person name="Vo A."/>
            <person name="Wade C."/>
            <person name="Wang S."/>
            <person name="Wangchuk T."/>
            <person name="Wangdi T."/>
            <person name="Whittaker C."/>
            <person name="Wilkinson J."/>
            <person name="Wu Y."/>
            <person name="Wyman D."/>
            <person name="Yadav S."/>
            <person name="Yang S."/>
            <person name="Yang X."/>
            <person name="Yeager S."/>
            <person name="Yee E."/>
            <person name="Young G."/>
            <person name="Zainoun J."/>
            <person name="Zembeck L."/>
            <person name="Zimmer A."/>
            <person name="Zody M."/>
            <person name="Lander E."/>
        </authorList>
    </citation>
    <scope>NUCLEOTIDE SEQUENCE [LARGE SCALE GENOMIC DNA]</scope>
</reference>
<organism evidence="4 5">
    <name type="scientific">Ciona savignyi</name>
    <name type="common">Pacific transparent sea squirt</name>
    <dbReference type="NCBI Taxonomy" id="51511"/>
    <lineage>
        <taxon>Eukaryota</taxon>
        <taxon>Metazoa</taxon>
        <taxon>Chordata</taxon>
        <taxon>Tunicata</taxon>
        <taxon>Ascidiacea</taxon>
        <taxon>Phlebobranchia</taxon>
        <taxon>Cionidae</taxon>
        <taxon>Ciona</taxon>
    </lineage>
</organism>
<dbReference type="Proteomes" id="UP000007875">
    <property type="component" value="Unassembled WGS sequence"/>
</dbReference>
<evidence type="ECO:0000256" key="1">
    <source>
        <dbReference type="ARBA" id="ARBA00022801"/>
    </source>
</evidence>
<dbReference type="InterPro" id="IPR000073">
    <property type="entry name" value="AB_hydrolase_1"/>
</dbReference>
<reference evidence="4" key="3">
    <citation type="submission" date="2025-09" db="UniProtKB">
        <authorList>
            <consortium name="Ensembl"/>
        </authorList>
    </citation>
    <scope>IDENTIFICATION</scope>
</reference>
<evidence type="ECO:0000313" key="4">
    <source>
        <dbReference type="Ensembl" id="ENSCSAVP00000018976.1"/>
    </source>
</evidence>
<keyword evidence="1" id="KW-0378">Hydrolase</keyword>
<feature type="domain" description="AB hydrolase-1" evidence="3">
    <location>
        <begin position="116"/>
        <end position="382"/>
    </location>
</feature>
<dbReference type="AlphaFoldDB" id="H2ZN10"/>
<keyword evidence="5" id="KW-1185">Reference proteome</keyword>
<evidence type="ECO:0000313" key="5">
    <source>
        <dbReference type="Proteomes" id="UP000007875"/>
    </source>
</evidence>
<dbReference type="PRINTS" id="PR00111">
    <property type="entry name" value="ABHYDROLASE"/>
</dbReference>
<dbReference type="Ensembl" id="ENSCSAVT00000019183.1">
    <property type="protein sequence ID" value="ENSCSAVP00000018976.1"/>
    <property type="gene ID" value="ENSCSAVG00000011148.1"/>
</dbReference>
<dbReference type="GO" id="GO:0004301">
    <property type="term" value="F:epoxide hydrolase activity"/>
    <property type="evidence" value="ECO:0007669"/>
    <property type="project" value="UniProtKB-ARBA"/>
</dbReference>
<reference evidence="4" key="2">
    <citation type="submission" date="2025-08" db="UniProtKB">
        <authorList>
            <consortium name="Ensembl"/>
        </authorList>
    </citation>
    <scope>IDENTIFICATION</scope>
</reference>
<dbReference type="Pfam" id="PF00561">
    <property type="entry name" value="Abhydrolase_1"/>
    <property type="match status" value="1"/>
</dbReference>
<dbReference type="PRINTS" id="PR00412">
    <property type="entry name" value="EPOXHYDRLASE"/>
</dbReference>
<proteinExistence type="inferred from homology"/>
<dbReference type="SUPFAM" id="SSF53474">
    <property type="entry name" value="alpha/beta-Hydrolases"/>
    <property type="match status" value="1"/>
</dbReference>
<dbReference type="OMA" id="VYAREWL"/>
<comment type="similarity">
    <text evidence="2">Belongs to the AB hydrolase superfamily. Epoxide hydrolase family.</text>
</comment>